<feature type="region of interest" description="Disordered" evidence="5">
    <location>
        <begin position="17"/>
        <end position="45"/>
    </location>
</feature>
<dbReference type="GO" id="GO:0016298">
    <property type="term" value="F:lipase activity"/>
    <property type="evidence" value="ECO:0007669"/>
    <property type="project" value="UniProtKB-ARBA"/>
</dbReference>
<proteinExistence type="predicted"/>
<dbReference type="InterPro" id="IPR002641">
    <property type="entry name" value="PNPLA_dom"/>
</dbReference>
<feature type="short sequence motif" description="GXSXG" evidence="4">
    <location>
        <begin position="390"/>
        <end position="394"/>
    </location>
</feature>
<sequence>MAQKRLWKPPVERMILSPGALHEEKLPPQQQQQQEQQQPPAMRGSSVVRRAGSLLLAWESLLLLQLWLLLQAAGGGAAALSFSPCLQQEPKPQQQPHQRLQQNHVVNPRRFAFVSHRLPHDCVSGPFDAAISLQKQWPTHFVEKALRSSQTQKRPMTGVLHTPRSPLMRAPQAALSGLRGALFGRKRIKIHSEEQMDKALARGVPLASMEVCGDLHCPRPPFNPVLLLRLEHLLQQLLSSSGGSGVRSSNAAHSELTRWLCGRSEDPGAFKKGGSLLLQQCSTLLRQHVHPVALLLYRRRLFGGGPFEGVPSCGPTAGGPRLWSVQGVGGRPGVSRASSQGTESPVKSPRDGKVLALAIEGGAMRACVCAGMAVGLQHLGFTDSIDAVYGSSAGALIGAFVVSRQLAYEGSAVYTDWLPFLGRRFIDTRRIGRALGLGCLLDGDLRDFLSSRLGRPLVNLDALLVEVLQKRQPFNWWQFERNDKKQPLKVIASGLLSLKSVTLDSSGGNIKDMASLSECLRASMLLPGLTGPVVHLPLWDPPPGGPTRRPLGDFLPMVASSSLPRFAAEAPKAFVTEPLADALLFEAVPYRSAIAQGASHVLVLRSRPDKAPVTRLRGIEAAVSRQTDC</sequence>
<comment type="caution">
    <text evidence="4">Lacks conserved residue(s) required for the propagation of feature annotation.</text>
</comment>
<dbReference type="PROSITE" id="PS51635">
    <property type="entry name" value="PNPLA"/>
    <property type="match status" value="1"/>
</dbReference>
<evidence type="ECO:0000256" key="5">
    <source>
        <dbReference type="SAM" id="MobiDB-lite"/>
    </source>
</evidence>
<dbReference type="PANTHER" id="PTHR14226">
    <property type="entry name" value="NEUROPATHY TARGET ESTERASE/SWISS CHEESE D.MELANOGASTER"/>
    <property type="match status" value="1"/>
</dbReference>
<evidence type="ECO:0000256" key="3">
    <source>
        <dbReference type="ARBA" id="ARBA00023098"/>
    </source>
</evidence>
<dbReference type="PANTHER" id="PTHR14226:SF64">
    <property type="entry name" value="PNPLA DOMAIN-CONTAINING PROTEIN"/>
    <property type="match status" value="1"/>
</dbReference>
<keyword evidence="1 4" id="KW-0378">Hydrolase</keyword>
<accession>U6N273</accession>
<keyword evidence="3 4" id="KW-0443">Lipid metabolism</keyword>
<dbReference type="GO" id="GO:0016042">
    <property type="term" value="P:lipid catabolic process"/>
    <property type="evidence" value="ECO:0007669"/>
    <property type="project" value="UniProtKB-UniRule"/>
</dbReference>
<name>U6N273_9EIME</name>
<keyword evidence="8" id="KW-1185">Reference proteome</keyword>
<dbReference type="Pfam" id="PF01734">
    <property type="entry name" value="Patatin"/>
    <property type="match status" value="1"/>
</dbReference>
<dbReference type="InterPro" id="IPR050301">
    <property type="entry name" value="NTE"/>
</dbReference>
<keyword evidence="2 4" id="KW-0442">Lipid degradation</keyword>
<feature type="region of interest" description="Disordered" evidence="5">
    <location>
        <begin position="329"/>
        <end position="349"/>
    </location>
</feature>
<dbReference type="Gene3D" id="3.40.1090.10">
    <property type="entry name" value="Cytosolic phospholipase A2 catalytic domain"/>
    <property type="match status" value="1"/>
</dbReference>
<feature type="compositionally biased region" description="Polar residues" evidence="5">
    <location>
        <begin position="336"/>
        <end position="345"/>
    </location>
</feature>
<dbReference type="VEuPathDB" id="ToxoDB:ENH_00082450"/>
<dbReference type="AlphaFoldDB" id="U6N273"/>
<feature type="compositionally biased region" description="Low complexity" evidence="5">
    <location>
        <begin position="27"/>
        <end position="40"/>
    </location>
</feature>
<gene>
    <name evidence="7" type="ORF">ENH_00082450</name>
</gene>
<evidence type="ECO:0000256" key="1">
    <source>
        <dbReference type="ARBA" id="ARBA00022801"/>
    </source>
</evidence>
<feature type="active site" description="Nucleophile" evidence="4">
    <location>
        <position position="392"/>
    </location>
</feature>
<organism evidence="7 8">
    <name type="scientific">Eimeria necatrix</name>
    <dbReference type="NCBI Taxonomy" id="51315"/>
    <lineage>
        <taxon>Eukaryota</taxon>
        <taxon>Sar</taxon>
        <taxon>Alveolata</taxon>
        <taxon>Apicomplexa</taxon>
        <taxon>Conoidasida</taxon>
        <taxon>Coccidia</taxon>
        <taxon>Eucoccidiorida</taxon>
        <taxon>Eimeriorina</taxon>
        <taxon>Eimeriidae</taxon>
        <taxon>Eimeria</taxon>
    </lineage>
</organism>
<dbReference type="GeneID" id="25478374"/>
<evidence type="ECO:0000256" key="2">
    <source>
        <dbReference type="ARBA" id="ARBA00022963"/>
    </source>
</evidence>
<dbReference type="RefSeq" id="XP_013438793.1">
    <property type="nucleotide sequence ID" value="XM_013583339.1"/>
</dbReference>
<dbReference type="InterPro" id="IPR016035">
    <property type="entry name" value="Acyl_Trfase/lysoPLipase"/>
</dbReference>
<dbReference type="Proteomes" id="UP000030754">
    <property type="component" value="Unassembled WGS sequence"/>
</dbReference>
<reference evidence="7" key="1">
    <citation type="submission" date="2013-10" db="EMBL/GenBank/DDBJ databases">
        <title>Genomic analysis of the causative agents of coccidiosis in chickens.</title>
        <authorList>
            <person name="Reid A.J."/>
            <person name="Blake D."/>
            <person name="Billington K."/>
            <person name="Browne H."/>
            <person name="Dunn M."/>
            <person name="Hung S."/>
            <person name="Kawahara F."/>
            <person name="Miranda-Saavedra D."/>
            <person name="Mourier T."/>
            <person name="Nagra H."/>
            <person name="Otto T.D."/>
            <person name="Rawlings N."/>
            <person name="Sanchez A."/>
            <person name="Sanders M."/>
            <person name="Subramaniam C."/>
            <person name="Tay Y."/>
            <person name="Dear P."/>
            <person name="Doerig C."/>
            <person name="Gruber A."/>
            <person name="Parkinson J."/>
            <person name="Shirley M."/>
            <person name="Wan K.L."/>
            <person name="Berriman M."/>
            <person name="Tomley F."/>
            <person name="Pain A."/>
        </authorList>
    </citation>
    <scope>NUCLEOTIDE SEQUENCE [LARGE SCALE GENOMIC DNA]</scope>
    <source>
        <strain evidence="7">Houghton</strain>
    </source>
</reference>
<dbReference type="OrthoDB" id="45309at2759"/>
<feature type="active site" description="Proton acceptor" evidence="4">
    <location>
        <position position="553"/>
    </location>
</feature>
<feature type="domain" description="PNPLA" evidence="6">
    <location>
        <begin position="357"/>
        <end position="569"/>
    </location>
</feature>
<reference evidence="7" key="2">
    <citation type="submission" date="2013-10" db="EMBL/GenBank/DDBJ databases">
        <authorList>
            <person name="Aslett M."/>
        </authorList>
    </citation>
    <scope>NUCLEOTIDE SEQUENCE [LARGE SCALE GENOMIC DNA]</scope>
    <source>
        <strain evidence="7">Houghton</strain>
    </source>
</reference>
<protein>
    <recommendedName>
        <fullName evidence="6">PNPLA domain-containing protein</fullName>
    </recommendedName>
</protein>
<evidence type="ECO:0000313" key="7">
    <source>
        <dbReference type="EMBL" id="CDJ70327.1"/>
    </source>
</evidence>
<evidence type="ECO:0000313" key="8">
    <source>
        <dbReference type="Proteomes" id="UP000030754"/>
    </source>
</evidence>
<evidence type="ECO:0000256" key="4">
    <source>
        <dbReference type="PROSITE-ProRule" id="PRU01161"/>
    </source>
</evidence>
<dbReference type="GO" id="GO:0052689">
    <property type="term" value="F:carboxylic ester hydrolase activity"/>
    <property type="evidence" value="ECO:0007669"/>
    <property type="project" value="UniProtKB-ARBA"/>
</dbReference>
<evidence type="ECO:0000259" key="6">
    <source>
        <dbReference type="PROSITE" id="PS51635"/>
    </source>
</evidence>
<dbReference type="SUPFAM" id="SSF52151">
    <property type="entry name" value="FabD/lysophospholipase-like"/>
    <property type="match status" value="1"/>
</dbReference>
<dbReference type="EMBL" id="HG725929">
    <property type="protein sequence ID" value="CDJ70327.1"/>
    <property type="molecule type" value="Genomic_DNA"/>
</dbReference>